<reference evidence="2 3" key="1">
    <citation type="submission" date="2018-09" db="EMBL/GenBank/DDBJ databases">
        <title>Whole genome based analysis of evolution and adaptive divergence in Indian and Brazilian strains of Azospirillum brasilense.</title>
        <authorList>
            <person name="Singh C."/>
            <person name="Tripathi A.K."/>
        </authorList>
    </citation>
    <scope>NUCLEOTIDE SEQUENCE [LARGE SCALE GENOMIC DNA]</scope>
    <source>
        <strain evidence="2 3">MTCC4035</strain>
        <plasmid evidence="2 3">p1</plasmid>
    </source>
</reference>
<evidence type="ECO:0000256" key="1">
    <source>
        <dbReference type="SAM" id="MobiDB-lite"/>
    </source>
</evidence>
<proteinExistence type="predicted"/>
<feature type="region of interest" description="Disordered" evidence="1">
    <location>
        <begin position="202"/>
        <end position="227"/>
    </location>
</feature>
<protein>
    <recommendedName>
        <fullName evidence="4">Replication protein</fullName>
    </recommendedName>
</protein>
<dbReference type="AlphaFoldDB" id="A0A4D8PP70"/>
<organism evidence="2 3">
    <name type="scientific">Azospirillum argentinense</name>
    <dbReference type="NCBI Taxonomy" id="2970906"/>
    <lineage>
        <taxon>Bacteria</taxon>
        <taxon>Pseudomonadati</taxon>
        <taxon>Pseudomonadota</taxon>
        <taxon>Alphaproteobacteria</taxon>
        <taxon>Rhodospirillales</taxon>
        <taxon>Azospirillaceae</taxon>
        <taxon>Azospirillum</taxon>
    </lineage>
</organism>
<evidence type="ECO:0008006" key="4">
    <source>
        <dbReference type="Google" id="ProtNLM"/>
    </source>
</evidence>
<sequence length="227" mass="26332">MRLLKQIQLERSELLEHPILTVTLINRKHQRAPGQLHSLDIIKMVKQLQTQLARGGLRHVVVFGGVDFSFNVDATGTKGWEPYWAPHFHLVVIGTTKKALKAALDRHFDKDETVAKPIQVTPLRETLKDRCEFLSYCLKTAFERKVYRRTKKGIRPSNEDLNKAESLELAMYLEKYLPFHRMFLKNASRIGSKLVLKLRPDELSSRTEGQNPQKGLKRARRAKLRQR</sequence>
<dbReference type="Proteomes" id="UP000298595">
    <property type="component" value="Plasmid p1"/>
</dbReference>
<evidence type="ECO:0000313" key="2">
    <source>
        <dbReference type="EMBL" id="QCN97061.1"/>
    </source>
</evidence>
<dbReference type="KEGG" id="aare:D3093_17365"/>
<accession>A0A4D8PP70</accession>
<name>A0A4D8PP70_9PROT</name>
<evidence type="ECO:0000313" key="3">
    <source>
        <dbReference type="Proteomes" id="UP000298595"/>
    </source>
</evidence>
<geneLocation type="plasmid" evidence="2 3">
    <name>p1</name>
</geneLocation>
<gene>
    <name evidence="2" type="ORF">D3093_17365</name>
</gene>
<keyword evidence="2" id="KW-0614">Plasmid</keyword>
<feature type="compositionally biased region" description="Basic residues" evidence="1">
    <location>
        <begin position="215"/>
        <end position="227"/>
    </location>
</feature>
<dbReference type="EMBL" id="CP032322">
    <property type="protein sequence ID" value="QCN97061.1"/>
    <property type="molecule type" value="Genomic_DNA"/>
</dbReference>